<organism evidence="1 2">
    <name type="scientific">Portunus trituberculatus</name>
    <name type="common">Swimming crab</name>
    <name type="synonym">Neptunus trituberculatus</name>
    <dbReference type="NCBI Taxonomy" id="210409"/>
    <lineage>
        <taxon>Eukaryota</taxon>
        <taxon>Metazoa</taxon>
        <taxon>Ecdysozoa</taxon>
        <taxon>Arthropoda</taxon>
        <taxon>Crustacea</taxon>
        <taxon>Multicrustacea</taxon>
        <taxon>Malacostraca</taxon>
        <taxon>Eumalacostraca</taxon>
        <taxon>Eucarida</taxon>
        <taxon>Decapoda</taxon>
        <taxon>Pleocyemata</taxon>
        <taxon>Brachyura</taxon>
        <taxon>Eubrachyura</taxon>
        <taxon>Portunoidea</taxon>
        <taxon>Portunidae</taxon>
        <taxon>Portuninae</taxon>
        <taxon>Portunus</taxon>
    </lineage>
</organism>
<dbReference type="EMBL" id="VSRR010000445">
    <property type="protein sequence ID" value="MPC15660.1"/>
    <property type="molecule type" value="Genomic_DNA"/>
</dbReference>
<reference evidence="1 2" key="1">
    <citation type="submission" date="2019-05" db="EMBL/GenBank/DDBJ databases">
        <title>Another draft genome of Portunus trituberculatus and its Hox gene families provides insights of decapod evolution.</title>
        <authorList>
            <person name="Jeong J.-H."/>
            <person name="Song I."/>
            <person name="Kim S."/>
            <person name="Choi T."/>
            <person name="Kim D."/>
            <person name="Ryu S."/>
            <person name="Kim W."/>
        </authorList>
    </citation>
    <scope>NUCLEOTIDE SEQUENCE [LARGE SCALE GENOMIC DNA]</scope>
    <source>
        <tissue evidence="1">Muscle</tissue>
    </source>
</reference>
<evidence type="ECO:0000313" key="1">
    <source>
        <dbReference type="EMBL" id="MPC15660.1"/>
    </source>
</evidence>
<accession>A0A5B7D1Y3</accession>
<keyword evidence="2" id="KW-1185">Reference proteome</keyword>
<evidence type="ECO:0000313" key="2">
    <source>
        <dbReference type="Proteomes" id="UP000324222"/>
    </source>
</evidence>
<dbReference type="AlphaFoldDB" id="A0A5B7D1Y3"/>
<dbReference type="Proteomes" id="UP000324222">
    <property type="component" value="Unassembled WGS sequence"/>
</dbReference>
<name>A0A5B7D1Y3_PORTR</name>
<proteinExistence type="predicted"/>
<protein>
    <submittedName>
        <fullName evidence="1">Uncharacterized protein</fullName>
    </submittedName>
</protein>
<comment type="caution">
    <text evidence="1">The sequence shown here is derived from an EMBL/GenBank/DDBJ whole genome shotgun (WGS) entry which is preliminary data.</text>
</comment>
<sequence length="157" mass="18019">MVVLLGLCGETNERMIEAVKEFLERMIPHRVPVPQVMEGAWFAAQLLVHDRWKVHVQDHIVVDGQTQHDAHQCELCIILKAVWVEPEDLLHNQLEKLFTQASLINALLPLKLHHHLLLQVSRIVQCHHLQLQSNDDVMVCSEDILTLTLKGLESLDK</sequence>
<gene>
    <name evidence="1" type="ORF">E2C01_008458</name>
</gene>